<comment type="function">
    <text evidence="17">Hydrolysis of phosphatidylcholine with phospholipase A2 (EC 3.1.1.4) and phospholipase A1 (EC 3.1.1.32) activities.</text>
</comment>
<evidence type="ECO:0000256" key="15">
    <source>
        <dbReference type="PIRSR" id="PIRSR603187-1"/>
    </source>
</evidence>
<evidence type="ECO:0000256" key="5">
    <source>
        <dbReference type="ARBA" id="ARBA00022452"/>
    </source>
</evidence>
<keyword evidence="11 17" id="KW-0442">Lipid degradation</keyword>
<dbReference type="GO" id="GO:0046872">
    <property type="term" value="F:metal ion binding"/>
    <property type="evidence" value="ECO:0007669"/>
    <property type="project" value="UniProtKB-KW"/>
</dbReference>
<evidence type="ECO:0000256" key="2">
    <source>
        <dbReference type="ARBA" id="ARBA00001604"/>
    </source>
</evidence>
<dbReference type="InterPro" id="IPR003187">
    <property type="entry name" value="PLipase_A1"/>
</dbReference>
<reference evidence="18 19" key="1">
    <citation type="journal article" date="2008" name="BMC Genomics">
        <title>The missing link: Bordetella petrii is endowed with both the metabolic versatility of environmental bacteria and virulence traits of pathogenic Bordetellae.</title>
        <authorList>
            <person name="Gross R."/>
            <person name="Guzman C.A."/>
            <person name="Sebaihia M."/>
            <person name="Martins Dos Santos V.A."/>
            <person name="Pieper D.H."/>
            <person name="Koebnik R."/>
            <person name="Lechner M."/>
            <person name="Bartels D."/>
            <person name="Buhrmester J."/>
            <person name="Choudhuri J.V."/>
            <person name="Ebensen T."/>
            <person name="Gaigalat L."/>
            <person name="Herrmann S."/>
            <person name="Khachane A.N."/>
            <person name="Larisch C."/>
            <person name="Link S."/>
            <person name="Linke B."/>
            <person name="Meyer F."/>
            <person name="Mormann S."/>
            <person name="Nakunst D."/>
            <person name="Rueckert C."/>
            <person name="Schneiker-Bekel S."/>
            <person name="Schulze K."/>
            <person name="Vorhoelter F.J."/>
            <person name="Yevsa T."/>
            <person name="Engle J.T."/>
            <person name="Goldman W.E."/>
            <person name="Puehler A."/>
            <person name="Goebel U.B."/>
            <person name="Goesmann A."/>
            <person name="Bloecker H."/>
            <person name="Kaiser O."/>
            <person name="Martinez-Arias R."/>
        </authorList>
    </citation>
    <scope>NUCLEOTIDE SEQUENCE [LARGE SCALE GENOMIC DNA]</scope>
    <source>
        <strain evidence="19">ATCC BAA-461 / DSM 12804 / CCUG 43448 / CIP 107267 / Se-1111R</strain>
    </source>
</reference>
<evidence type="ECO:0000256" key="16">
    <source>
        <dbReference type="PIRSR" id="PIRSR603187-2"/>
    </source>
</evidence>
<dbReference type="GO" id="GO:0016042">
    <property type="term" value="P:lipid catabolic process"/>
    <property type="evidence" value="ECO:0007669"/>
    <property type="project" value="UniProtKB-KW"/>
</dbReference>
<evidence type="ECO:0000313" key="19">
    <source>
        <dbReference type="Proteomes" id="UP000001225"/>
    </source>
</evidence>
<feature type="active site" description="Proton acceptor" evidence="15">
    <location>
        <position position="316"/>
    </location>
</feature>
<keyword evidence="8" id="KW-0732">Signal</keyword>
<evidence type="ECO:0000256" key="4">
    <source>
        <dbReference type="ARBA" id="ARBA00011702"/>
    </source>
</evidence>
<keyword evidence="19" id="KW-1185">Reference proteome</keyword>
<comment type="subcellular location">
    <subcellularLocation>
        <location evidence="17">Cell outer membrane</location>
        <topology evidence="17">Multi-pass membrane protein</topology>
    </subcellularLocation>
    <text evidence="17">One of the very few enzymes located there.</text>
</comment>
<dbReference type="EC" id="3.1.1.32" evidence="17"/>
<organism evidence="18 19">
    <name type="scientific">Bordetella petrii (strain ATCC BAA-461 / DSM 12804 / CCUG 43448 / CIP 107267 / Se-1111R)</name>
    <dbReference type="NCBI Taxonomy" id="340100"/>
    <lineage>
        <taxon>Bacteria</taxon>
        <taxon>Pseudomonadati</taxon>
        <taxon>Pseudomonadota</taxon>
        <taxon>Betaproteobacteria</taxon>
        <taxon>Burkholderiales</taxon>
        <taxon>Alcaligenaceae</taxon>
        <taxon>Bordetella</taxon>
    </lineage>
</organism>
<dbReference type="KEGG" id="bpt:Bpet3497"/>
<evidence type="ECO:0000256" key="17">
    <source>
        <dbReference type="RuleBase" id="RU366027"/>
    </source>
</evidence>
<dbReference type="EC" id="3.1.1.4" evidence="17"/>
<keyword evidence="5" id="KW-1134">Transmembrane beta strand</keyword>
<proteinExistence type="inferred from homology"/>
<dbReference type="GO" id="GO:0009279">
    <property type="term" value="C:cell outer membrane"/>
    <property type="evidence" value="ECO:0007669"/>
    <property type="project" value="UniProtKB-SubCell"/>
</dbReference>
<evidence type="ECO:0000256" key="8">
    <source>
        <dbReference type="ARBA" id="ARBA00022729"/>
    </source>
</evidence>
<keyword evidence="13" id="KW-0472">Membrane</keyword>
<evidence type="ECO:0000256" key="12">
    <source>
        <dbReference type="ARBA" id="ARBA00023098"/>
    </source>
</evidence>
<accession>A9HYJ4</accession>
<comment type="similarity">
    <text evidence="3 17">Belongs to the phospholipase A1 family.</text>
</comment>
<dbReference type="PRINTS" id="PR01486">
    <property type="entry name" value="PHPHLIPASEA1"/>
</dbReference>
<evidence type="ECO:0000256" key="6">
    <source>
        <dbReference type="ARBA" id="ARBA00022692"/>
    </source>
</evidence>
<evidence type="ECO:0000256" key="7">
    <source>
        <dbReference type="ARBA" id="ARBA00022723"/>
    </source>
</evidence>
<keyword evidence="9 17" id="KW-0378">Hydrolase</keyword>
<dbReference type="STRING" id="94624.Bpet3497"/>
<dbReference type="Pfam" id="PF02253">
    <property type="entry name" value="PLA1"/>
    <property type="match status" value="1"/>
</dbReference>
<evidence type="ECO:0000256" key="11">
    <source>
        <dbReference type="ARBA" id="ARBA00022963"/>
    </source>
</evidence>
<comment type="cofactor">
    <cofactor evidence="17">
        <name>Ca(2+)</name>
        <dbReference type="ChEBI" id="CHEBI:29108"/>
    </cofactor>
    <text evidence="17">Binds 1 Ca(2+) ion per monomer. In the dimeric form the Ca(2+) is bound by different amino acids with binding of each Ca(2+) shared with ligands coming from each monomer. The Ca(2+) ion may have a role in catalysis.</text>
</comment>
<keyword evidence="7 16" id="KW-0479">Metal-binding</keyword>
<dbReference type="eggNOG" id="COG2829">
    <property type="taxonomic scope" value="Bacteria"/>
</dbReference>
<feature type="binding site" description="in dimeric form" evidence="16">
    <location>
        <position position="279"/>
    </location>
    <ligand>
        <name>Ca(2+)</name>
        <dbReference type="ChEBI" id="CHEBI:29108"/>
        <label>1</label>
    </ligand>
</feature>
<evidence type="ECO:0000256" key="1">
    <source>
        <dbReference type="ARBA" id="ARBA00000111"/>
    </source>
</evidence>
<dbReference type="AlphaFoldDB" id="A9HYJ4"/>
<dbReference type="InterPro" id="IPR036541">
    <property type="entry name" value="PLipase_A1_sf"/>
</dbReference>
<dbReference type="Gene3D" id="2.40.230.10">
    <property type="entry name" value="Phospholipase A1"/>
    <property type="match status" value="1"/>
</dbReference>
<evidence type="ECO:0000256" key="9">
    <source>
        <dbReference type="ARBA" id="ARBA00022801"/>
    </source>
</evidence>
<dbReference type="Proteomes" id="UP000001225">
    <property type="component" value="Chromosome"/>
</dbReference>
<comment type="subunit">
    <text evidence="4 17">Homodimer; dimerization is reversible, and the dimeric form is the active one.</text>
</comment>
<gene>
    <name evidence="18" type="ordered locus">Bpet3497</name>
</gene>
<evidence type="ECO:0000256" key="10">
    <source>
        <dbReference type="ARBA" id="ARBA00022837"/>
    </source>
</evidence>
<evidence type="ECO:0000313" key="18">
    <source>
        <dbReference type="EMBL" id="CAP43840.1"/>
    </source>
</evidence>
<name>A9HYJ4_BORPD</name>
<keyword evidence="12 17" id="KW-0443">Lipid metabolism</keyword>
<dbReference type="GO" id="GO:0004623">
    <property type="term" value="F:phospholipase A2 activity"/>
    <property type="evidence" value="ECO:0007669"/>
    <property type="project" value="UniProtKB-EC"/>
</dbReference>
<comment type="catalytic activity">
    <reaction evidence="2 17">
        <text>a 1,2-diacyl-sn-glycero-3-phosphocholine + H2O = a 1-acyl-sn-glycero-3-phosphocholine + a fatty acid + H(+)</text>
        <dbReference type="Rhea" id="RHEA:15801"/>
        <dbReference type="ChEBI" id="CHEBI:15377"/>
        <dbReference type="ChEBI" id="CHEBI:15378"/>
        <dbReference type="ChEBI" id="CHEBI:28868"/>
        <dbReference type="ChEBI" id="CHEBI:57643"/>
        <dbReference type="ChEBI" id="CHEBI:58168"/>
        <dbReference type="EC" id="3.1.1.4"/>
    </reaction>
</comment>
<feature type="active site" description="Nucleophile" evidence="15">
    <location>
        <position position="318"/>
    </location>
</feature>
<keyword evidence="6" id="KW-0812">Transmembrane</keyword>
<evidence type="ECO:0000256" key="13">
    <source>
        <dbReference type="ARBA" id="ARBA00023136"/>
    </source>
</evidence>
<evidence type="ECO:0000256" key="3">
    <source>
        <dbReference type="ARBA" id="ARBA00010525"/>
    </source>
</evidence>
<feature type="binding site" description="in dimeric form" evidence="16">
    <location>
        <position position="326"/>
    </location>
    <ligand>
        <name>Ca(2+)</name>
        <dbReference type="ChEBI" id="CHEBI:29108"/>
        <label>1</label>
    </ligand>
</feature>
<dbReference type="GO" id="GO:0008970">
    <property type="term" value="F:phospholipase A1 activity"/>
    <property type="evidence" value="ECO:0007669"/>
    <property type="project" value="UniProtKB-EC"/>
</dbReference>
<dbReference type="SUPFAM" id="SSF56931">
    <property type="entry name" value="Outer membrane phospholipase A (OMPLA)"/>
    <property type="match status" value="1"/>
</dbReference>
<keyword evidence="10 16" id="KW-0106">Calcium</keyword>
<dbReference type="PANTHER" id="PTHR40457">
    <property type="entry name" value="PHOSPHOLIPASE A1"/>
    <property type="match status" value="1"/>
</dbReference>
<comment type="catalytic activity">
    <reaction evidence="1 17">
        <text>a 1,2-diacyl-sn-glycero-3-phosphocholine + H2O = a 2-acyl-sn-glycero-3-phosphocholine + a fatty acid + H(+)</text>
        <dbReference type="Rhea" id="RHEA:18689"/>
        <dbReference type="ChEBI" id="CHEBI:15377"/>
        <dbReference type="ChEBI" id="CHEBI:15378"/>
        <dbReference type="ChEBI" id="CHEBI:28868"/>
        <dbReference type="ChEBI" id="CHEBI:57643"/>
        <dbReference type="ChEBI" id="CHEBI:57875"/>
        <dbReference type="EC" id="3.1.1.32"/>
    </reaction>
</comment>
<protein>
    <recommendedName>
        <fullName evidence="17">Phospholipase A1</fullName>
        <ecNumber evidence="17">3.1.1.32</ecNumber>
        <ecNumber evidence="17">3.1.1.4</ecNumber>
    </recommendedName>
    <alternativeName>
        <fullName evidence="17">Phosphatidylcholine 1-acylhydrolase</fullName>
    </alternativeName>
</protein>
<dbReference type="EMBL" id="AM902716">
    <property type="protein sequence ID" value="CAP43840.1"/>
    <property type="molecule type" value="Genomic_DNA"/>
</dbReference>
<sequence>MRLQASLAAMLQCVVLIHARLIMFLHTALLPSPLRALVLAALLGTALPASAGITYQLERPAAAPGETVQIQAVCFNDGDAGEQWQPPSQLVVQWRGADGTIVRSLATLASSPAALNIPVNNFARVAWNTVVPRQARGLQALSIEGEPTMMALDVTGRENGTLASVPAQGPVIDAHTGQPVPVAEVVAAGAAPEAGPAPADAARASWQAKPTAFDAFRGALSEYQPIYFAVGTRGGTTARFQISAKYRLFNPPGGRKPTFGENFYLGYTQTSLWDLESDSMPFIDTTFNPSIFWLSDNLWTSSSQNWRLGLNTGIEHMSNGKSGDDSRSLNDAYIQPAINYRFDSGSTLTFAPKIRTYFAKESQNPDYADYAGYVDWNLRWAQDDGAVVSAMYRQGASRHRTTQLDFAWPLRRTWLDMNGYLHLQYFNGYGETLLGYNQRNESQFRIGLSLVP</sequence>
<evidence type="ECO:0000256" key="14">
    <source>
        <dbReference type="ARBA" id="ARBA00023237"/>
    </source>
</evidence>
<dbReference type="PANTHER" id="PTHR40457:SF1">
    <property type="entry name" value="PHOSPHOLIPASE A1"/>
    <property type="match status" value="1"/>
</dbReference>
<keyword evidence="14 17" id="KW-0998">Cell outer membrane</keyword>